<organism evidence="1 2">
    <name type="scientific">Senna tora</name>
    <dbReference type="NCBI Taxonomy" id="362788"/>
    <lineage>
        <taxon>Eukaryota</taxon>
        <taxon>Viridiplantae</taxon>
        <taxon>Streptophyta</taxon>
        <taxon>Embryophyta</taxon>
        <taxon>Tracheophyta</taxon>
        <taxon>Spermatophyta</taxon>
        <taxon>Magnoliopsida</taxon>
        <taxon>eudicotyledons</taxon>
        <taxon>Gunneridae</taxon>
        <taxon>Pentapetalae</taxon>
        <taxon>rosids</taxon>
        <taxon>fabids</taxon>
        <taxon>Fabales</taxon>
        <taxon>Fabaceae</taxon>
        <taxon>Caesalpinioideae</taxon>
        <taxon>Cassia clade</taxon>
        <taxon>Senna</taxon>
    </lineage>
</organism>
<sequence length="200" mass="22838">MAIDELYHNSMLHKKNWNLYLKKEHYKFVILWIKLAFVDVLSDQCHKENTLEEELLTSELTTLAVLLKETRELEELANYSGTSTSKISTSKSASSAMNVIIIVLLRLIVVVESVSCEIIMNLLLDLIGVITTYNICLHAFTHGRQQLKTEREILLHPRNIFTAYSLCHLIFNRLNSPTIAAHNELLQIMSSNGSENLLLL</sequence>
<reference evidence="1" key="1">
    <citation type="submission" date="2020-09" db="EMBL/GenBank/DDBJ databases">
        <title>Genome-Enabled Discovery of Anthraquinone Biosynthesis in Senna tora.</title>
        <authorList>
            <person name="Kang S.-H."/>
            <person name="Pandey R.P."/>
            <person name="Lee C.-M."/>
            <person name="Sim J.-S."/>
            <person name="Jeong J.-T."/>
            <person name="Choi B.-S."/>
            <person name="Jung M."/>
            <person name="Ginzburg D."/>
            <person name="Zhao K."/>
            <person name="Won S.Y."/>
            <person name="Oh T.-J."/>
            <person name="Yu Y."/>
            <person name="Kim N.-H."/>
            <person name="Lee O.R."/>
            <person name="Lee T.-H."/>
            <person name="Bashyal P."/>
            <person name="Kim T.-S."/>
            <person name="Lee W.-H."/>
            <person name="Kawkins C."/>
            <person name="Kim C.-K."/>
            <person name="Kim J.S."/>
            <person name="Ahn B.O."/>
            <person name="Rhee S.Y."/>
            <person name="Sohng J.K."/>
        </authorList>
    </citation>
    <scope>NUCLEOTIDE SEQUENCE</scope>
    <source>
        <tissue evidence="1">Leaf</tissue>
    </source>
</reference>
<gene>
    <name evidence="1" type="ORF">G2W53_016205</name>
</gene>
<name>A0A834TQ31_9FABA</name>
<evidence type="ECO:0000313" key="1">
    <source>
        <dbReference type="EMBL" id="KAF7825041.1"/>
    </source>
</evidence>
<keyword evidence="2" id="KW-1185">Reference proteome</keyword>
<dbReference type="Proteomes" id="UP000634136">
    <property type="component" value="Unassembled WGS sequence"/>
</dbReference>
<dbReference type="AlphaFoldDB" id="A0A834TQ31"/>
<proteinExistence type="predicted"/>
<comment type="caution">
    <text evidence="1">The sequence shown here is derived from an EMBL/GenBank/DDBJ whole genome shotgun (WGS) entry which is preliminary data.</text>
</comment>
<dbReference type="EMBL" id="JAAIUW010000006">
    <property type="protein sequence ID" value="KAF7825041.1"/>
    <property type="molecule type" value="Genomic_DNA"/>
</dbReference>
<accession>A0A834TQ31</accession>
<evidence type="ECO:0000313" key="2">
    <source>
        <dbReference type="Proteomes" id="UP000634136"/>
    </source>
</evidence>
<protein>
    <submittedName>
        <fullName evidence="1">Uncharacterized protein</fullName>
    </submittedName>
</protein>